<sequence length="192" mass="21512">MDTARLADRQAIADLMTGWMFRDLAQWDKLRGLFHADGRIEITWFDGLASDFVDASARMGKSDLRTKHVVAAPTVLFNGNRAVVETNALILGENVKLGLGCTCYSRFYDQVEQRDGVWGIVQRHAIYDLGTFNFPRGVVEIDLATLDRYPREYAALAYLLDKSGFPVENLQATHGSDLEKALKAKAEAWLRG</sequence>
<keyword evidence="3" id="KW-1185">Reference proteome</keyword>
<dbReference type="InterPro" id="IPR037401">
    <property type="entry name" value="SnoaL-like"/>
</dbReference>
<dbReference type="SUPFAM" id="SSF54427">
    <property type="entry name" value="NTF2-like"/>
    <property type="match status" value="1"/>
</dbReference>
<evidence type="ECO:0000259" key="1">
    <source>
        <dbReference type="Pfam" id="PF13577"/>
    </source>
</evidence>
<dbReference type="AlphaFoldDB" id="A0A840RJJ6"/>
<protein>
    <recommendedName>
        <fullName evidence="1">SnoaL-like domain-containing protein</fullName>
    </recommendedName>
</protein>
<dbReference type="EMBL" id="JACHHN010000006">
    <property type="protein sequence ID" value="MBB5192393.1"/>
    <property type="molecule type" value="Genomic_DNA"/>
</dbReference>
<evidence type="ECO:0000313" key="3">
    <source>
        <dbReference type="Proteomes" id="UP000543030"/>
    </source>
</evidence>
<proteinExistence type="predicted"/>
<evidence type="ECO:0000313" key="2">
    <source>
        <dbReference type="EMBL" id="MBB5192393.1"/>
    </source>
</evidence>
<dbReference type="RefSeq" id="WP_184102062.1">
    <property type="nucleotide sequence ID" value="NZ_JACHHN010000006.1"/>
</dbReference>
<comment type="caution">
    <text evidence="2">The sequence shown here is derived from an EMBL/GenBank/DDBJ whole genome shotgun (WGS) entry which is preliminary data.</text>
</comment>
<dbReference type="InterPro" id="IPR032710">
    <property type="entry name" value="NTF2-like_dom_sf"/>
</dbReference>
<organism evidence="2 3">
    <name type="scientific">Silvimonas terrae</name>
    <dbReference type="NCBI Taxonomy" id="300266"/>
    <lineage>
        <taxon>Bacteria</taxon>
        <taxon>Pseudomonadati</taxon>
        <taxon>Pseudomonadota</taxon>
        <taxon>Betaproteobacteria</taxon>
        <taxon>Neisseriales</taxon>
        <taxon>Chitinibacteraceae</taxon>
        <taxon>Silvimonas</taxon>
    </lineage>
</organism>
<gene>
    <name evidence="2" type="ORF">HNQ50_003134</name>
</gene>
<name>A0A840RJJ6_9NEIS</name>
<dbReference type="Pfam" id="PF13577">
    <property type="entry name" value="SnoaL_4"/>
    <property type="match status" value="1"/>
</dbReference>
<dbReference type="Gene3D" id="3.10.450.50">
    <property type="match status" value="1"/>
</dbReference>
<dbReference type="Proteomes" id="UP000543030">
    <property type="component" value="Unassembled WGS sequence"/>
</dbReference>
<accession>A0A840RJJ6</accession>
<feature type="domain" description="SnoaL-like" evidence="1">
    <location>
        <begin position="5"/>
        <end position="124"/>
    </location>
</feature>
<reference evidence="2 3" key="1">
    <citation type="submission" date="2020-08" db="EMBL/GenBank/DDBJ databases">
        <title>Genomic Encyclopedia of Type Strains, Phase IV (KMG-IV): sequencing the most valuable type-strain genomes for metagenomic binning, comparative biology and taxonomic classification.</title>
        <authorList>
            <person name="Goeker M."/>
        </authorList>
    </citation>
    <scope>NUCLEOTIDE SEQUENCE [LARGE SCALE GENOMIC DNA]</scope>
    <source>
        <strain evidence="2 3">DSM 18233</strain>
    </source>
</reference>